<sequence>MSADLGPALAQIQTVLGPIAASDLGWTLAHEHFFTKTYDAPGMYLADEEIAALELTEAVQCGTKSVIDLTTPDLGRQPEALRRLSERTKANIVMGCGWYIHKTYPEEITFTSTNELTSILLQEINSGVNGIKPGVIGEIGVAGDRVEAREERVLRAVARAHLESHLTIFIHQQRVFSGPAALEILMDEGVQPNRVVFCHMDSIRDFEAHDKAIELGVWLSYDRIQGWDLVHQLRPWEVKYRVDLLSRAQSSGDLNRLLLSTDCCVLGDLSRYGGPGYAYTHGAFAQSLRNIGFTAADLEILFRDNPKRALTGS</sequence>
<organism evidence="3">
    <name type="scientific">freshwater metagenome</name>
    <dbReference type="NCBI Taxonomy" id="449393"/>
    <lineage>
        <taxon>unclassified sequences</taxon>
        <taxon>metagenomes</taxon>
        <taxon>ecological metagenomes</taxon>
    </lineage>
</organism>
<dbReference type="Gene3D" id="3.20.20.140">
    <property type="entry name" value="Metal-dependent hydrolases"/>
    <property type="match status" value="1"/>
</dbReference>
<gene>
    <name evidence="3" type="ORF">UFOPK3425_00116</name>
</gene>
<dbReference type="InterPro" id="IPR032466">
    <property type="entry name" value="Metal_Hydrolase"/>
</dbReference>
<dbReference type="SUPFAM" id="SSF51556">
    <property type="entry name" value="Metallo-dependent hydrolases"/>
    <property type="match status" value="1"/>
</dbReference>
<proteinExistence type="predicted"/>
<dbReference type="PROSITE" id="PS51347">
    <property type="entry name" value="PHOSPHOTRIESTERASE_2"/>
    <property type="match status" value="1"/>
</dbReference>
<evidence type="ECO:0000256" key="2">
    <source>
        <dbReference type="ARBA" id="ARBA00022801"/>
    </source>
</evidence>
<dbReference type="GO" id="GO:0008270">
    <property type="term" value="F:zinc ion binding"/>
    <property type="evidence" value="ECO:0007669"/>
    <property type="project" value="InterPro"/>
</dbReference>
<evidence type="ECO:0000313" key="3">
    <source>
        <dbReference type="EMBL" id="CAB4860244.1"/>
    </source>
</evidence>
<keyword evidence="2" id="KW-0378">Hydrolase</keyword>
<dbReference type="PANTHER" id="PTHR10819">
    <property type="entry name" value="PHOSPHOTRIESTERASE-RELATED"/>
    <property type="match status" value="1"/>
</dbReference>
<protein>
    <submittedName>
        <fullName evidence="3">Unannotated protein</fullName>
    </submittedName>
</protein>
<accession>A0A6J7CTT9</accession>
<evidence type="ECO:0000256" key="1">
    <source>
        <dbReference type="ARBA" id="ARBA00022723"/>
    </source>
</evidence>
<reference evidence="3" key="1">
    <citation type="submission" date="2020-05" db="EMBL/GenBank/DDBJ databases">
        <authorList>
            <person name="Chiriac C."/>
            <person name="Salcher M."/>
            <person name="Ghai R."/>
            <person name="Kavagutti S V."/>
        </authorList>
    </citation>
    <scope>NUCLEOTIDE SEQUENCE</scope>
</reference>
<dbReference type="AlphaFoldDB" id="A0A6J7CTT9"/>
<keyword evidence="1" id="KW-0479">Metal-binding</keyword>
<dbReference type="InterPro" id="IPR001559">
    <property type="entry name" value="Phosphotriesterase"/>
</dbReference>
<dbReference type="EMBL" id="CAFBLV010000010">
    <property type="protein sequence ID" value="CAB4860244.1"/>
    <property type="molecule type" value="Genomic_DNA"/>
</dbReference>
<dbReference type="PANTHER" id="PTHR10819:SF3">
    <property type="entry name" value="PHOSPHOTRIESTERASE-RELATED PROTEIN"/>
    <property type="match status" value="1"/>
</dbReference>
<dbReference type="GO" id="GO:0016787">
    <property type="term" value="F:hydrolase activity"/>
    <property type="evidence" value="ECO:0007669"/>
    <property type="project" value="UniProtKB-KW"/>
</dbReference>
<dbReference type="Pfam" id="PF02126">
    <property type="entry name" value="PTE"/>
    <property type="match status" value="1"/>
</dbReference>
<name>A0A6J7CTT9_9ZZZZ</name>